<dbReference type="Gramene" id="MELO3C020835.2.1">
    <property type="protein sequence ID" value="MELO3C020835.2.1"/>
    <property type="gene ID" value="MELO3C020835.2"/>
</dbReference>
<feature type="region of interest" description="Disordered" evidence="1">
    <location>
        <begin position="1"/>
        <end position="20"/>
    </location>
</feature>
<reference evidence="2" key="1">
    <citation type="submission" date="2023-03" db="UniProtKB">
        <authorList>
            <consortium name="EnsemblPlants"/>
        </authorList>
    </citation>
    <scope>IDENTIFICATION</scope>
</reference>
<proteinExistence type="predicted"/>
<protein>
    <submittedName>
        <fullName evidence="2">Uncharacterized protein</fullName>
    </submittedName>
</protein>
<evidence type="ECO:0000313" key="2">
    <source>
        <dbReference type="EnsemblPlants" id="MELO3C020835.2.1"/>
    </source>
</evidence>
<dbReference type="EnsemblPlants" id="MELO3C020835.2.1">
    <property type="protein sequence ID" value="MELO3C020835.2.1"/>
    <property type="gene ID" value="MELO3C020835.2"/>
</dbReference>
<evidence type="ECO:0000256" key="1">
    <source>
        <dbReference type="SAM" id="MobiDB-lite"/>
    </source>
</evidence>
<name>A0A9I9DLT3_CUCME</name>
<dbReference type="AlphaFoldDB" id="A0A9I9DLT3"/>
<accession>A0A9I9DLT3</accession>
<sequence>MQTSVSGDQDFGTNDNTTGRTHVVACVEQRQQRPSPPSDPVDIYVTRLLHYLNKMVD</sequence>
<organism evidence="2">
    <name type="scientific">Cucumis melo</name>
    <name type="common">Muskmelon</name>
    <dbReference type="NCBI Taxonomy" id="3656"/>
    <lineage>
        <taxon>Eukaryota</taxon>
        <taxon>Viridiplantae</taxon>
        <taxon>Streptophyta</taxon>
        <taxon>Embryophyta</taxon>
        <taxon>Tracheophyta</taxon>
        <taxon>Spermatophyta</taxon>
        <taxon>Magnoliopsida</taxon>
        <taxon>eudicotyledons</taxon>
        <taxon>Gunneridae</taxon>
        <taxon>Pentapetalae</taxon>
        <taxon>rosids</taxon>
        <taxon>fabids</taxon>
        <taxon>Cucurbitales</taxon>
        <taxon>Cucurbitaceae</taxon>
        <taxon>Benincaseae</taxon>
        <taxon>Cucumis</taxon>
    </lineage>
</organism>